<evidence type="ECO:0000313" key="1">
    <source>
        <dbReference type="EMBL" id="EJW93983.1"/>
    </source>
</evidence>
<dbReference type="AlphaFoldDB" id="J9FHS6"/>
<dbReference type="EMBL" id="AMCI01006647">
    <property type="protein sequence ID" value="EJW93983.1"/>
    <property type="molecule type" value="Genomic_DNA"/>
</dbReference>
<proteinExistence type="predicted"/>
<sequence>MLAYDFPLYLSSKVKEKAEIKECRHHNVVRKMKITAAKVIPFFFSANTPLSFLQVYVA</sequence>
<organism evidence="1">
    <name type="scientific">gut metagenome</name>
    <dbReference type="NCBI Taxonomy" id="749906"/>
    <lineage>
        <taxon>unclassified sequences</taxon>
        <taxon>metagenomes</taxon>
        <taxon>organismal metagenomes</taxon>
    </lineage>
</organism>
<reference evidence="1" key="1">
    <citation type="journal article" date="2012" name="PLoS ONE">
        <title>Gene sets for utilization of primary and secondary nutrition supplies in the distal gut of endangered iberian lynx.</title>
        <authorList>
            <person name="Alcaide M."/>
            <person name="Messina E."/>
            <person name="Richter M."/>
            <person name="Bargiela R."/>
            <person name="Peplies J."/>
            <person name="Huws S.A."/>
            <person name="Newbold C.J."/>
            <person name="Golyshin P.N."/>
            <person name="Simon M.A."/>
            <person name="Lopez G."/>
            <person name="Yakimov M.M."/>
            <person name="Ferrer M."/>
        </authorList>
    </citation>
    <scope>NUCLEOTIDE SEQUENCE</scope>
</reference>
<gene>
    <name evidence="1" type="ORF">EVA_17909</name>
</gene>
<protein>
    <submittedName>
        <fullName evidence="1">Uncharacterized protein</fullName>
    </submittedName>
</protein>
<comment type="caution">
    <text evidence="1">The sequence shown here is derived from an EMBL/GenBank/DDBJ whole genome shotgun (WGS) entry which is preliminary data.</text>
</comment>
<name>J9FHS6_9ZZZZ</name>
<accession>J9FHS6</accession>